<evidence type="ECO:0000313" key="1">
    <source>
        <dbReference type="EMBL" id="KAK2181303.1"/>
    </source>
</evidence>
<evidence type="ECO:0000313" key="2">
    <source>
        <dbReference type="Proteomes" id="UP001209878"/>
    </source>
</evidence>
<accession>A0AAD9L2Q1</accession>
<sequence length="76" mass="8438">MAEALLYGFGKGCDFAKKSCKDYIELKRNAGQSVSPYCDVPGEEREDKRSCLPESNTVAYCNLAKYSSVLDAKFQV</sequence>
<organism evidence="1 2">
    <name type="scientific">Ridgeia piscesae</name>
    <name type="common">Tubeworm</name>
    <dbReference type="NCBI Taxonomy" id="27915"/>
    <lineage>
        <taxon>Eukaryota</taxon>
        <taxon>Metazoa</taxon>
        <taxon>Spiralia</taxon>
        <taxon>Lophotrochozoa</taxon>
        <taxon>Annelida</taxon>
        <taxon>Polychaeta</taxon>
        <taxon>Sedentaria</taxon>
        <taxon>Canalipalpata</taxon>
        <taxon>Sabellida</taxon>
        <taxon>Siboglinidae</taxon>
        <taxon>Ridgeia</taxon>
    </lineage>
</organism>
<keyword evidence="2" id="KW-1185">Reference proteome</keyword>
<dbReference type="SUPFAM" id="SSF55486">
    <property type="entry name" value="Metalloproteases ('zincins'), catalytic domain"/>
    <property type="match status" value="1"/>
</dbReference>
<dbReference type="EMBL" id="JAODUO010000403">
    <property type="protein sequence ID" value="KAK2181303.1"/>
    <property type="molecule type" value="Genomic_DNA"/>
</dbReference>
<dbReference type="AlphaFoldDB" id="A0AAD9L2Q1"/>
<reference evidence="1" key="1">
    <citation type="journal article" date="2023" name="Mol. Biol. Evol.">
        <title>Third-Generation Sequencing Reveals the Adaptive Role of the Epigenome in Three Deep-Sea Polychaetes.</title>
        <authorList>
            <person name="Perez M."/>
            <person name="Aroh O."/>
            <person name="Sun Y."/>
            <person name="Lan Y."/>
            <person name="Juniper S.K."/>
            <person name="Young C.R."/>
            <person name="Angers B."/>
            <person name="Qian P.Y."/>
        </authorList>
    </citation>
    <scope>NUCLEOTIDE SEQUENCE</scope>
    <source>
        <strain evidence="1">R07B-5</strain>
    </source>
</reference>
<name>A0AAD9L2Q1_RIDPI</name>
<proteinExistence type="predicted"/>
<protein>
    <submittedName>
        <fullName evidence="1">Uncharacterized protein</fullName>
    </submittedName>
</protein>
<gene>
    <name evidence="1" type="ORF">NP493_402g05023</name>
</gene>
<comment type="caution">
    <text evidence="1">The sequence shown here is derived from an EMBL/GenBank/DDBJ whole genome shotgun (WGS) entry which is preliminary data.</text>
</comment>
<dbReference type="Proteomes" id="UP001209878">
    <property type="component" value="Unassembled WGS sequence"/>
</dbReference>